<feature type="domain" description="3-keto-alpha-glucoside-1,2-lyase/3-keto-2-hydroxy-glucal hydratase" evidence="2">
    <location>
        <begin position="38"/>
        <end position="242"/>
    </location>
</feature>
<organism evidence="3 4">
    <name type="scientific">Rhodohalobacter sulfatireducens</name>
    <dbReference type="NCBI Taxonomy" id="2911366"/>
    <lineage>
        <taxon>Bacteria</taxon>
        <taxon>Pseudomonadati</taxon>
        <taxon>Balneolota</taxon>
        <taxon>Balneolia</taxon>
        <taxon>Balneolales</taxon>
        <taxon>Balneolaceae</taxon>
        <taxon>Rhodohalobacter</taxon>
    </lineage>
</organism>
<dbReference type="Pfam" id="PF06439">
    <property type="entry name" value="3keto-disac_hyd"/>
    <property type="match status" value="1"/>
</dbReference>
<dbReference type="RefSeq" id="WP_237853597.1">
    <property type="nucleotide sequence ID" value="NZ_JAKLWS010000009.1"/>
</dbReference>
<feature type="chain" id="PRO_5046978240" evidence="1">
    <location>
        <begin position="22"/>
        <end position="244"/>
    </location>
</feature>
<dbReference type="PROSITE" id="PS51257">
    <property type="entry name" value="PROKAR_LIPOPROTEIN"/>
    <property type="match status" value="1"/>
</dbReference>
<proteinExistence type="predicted"/>
<reference evidence="3" key="2">
    <citation type="submission" date="2024-05" db="EMBL/GenBank/DDBJ databases">
        <title>Rhodohalobacter halophilus gen. nov., sp. nov., a moderately halophilic member of the family Balneolaceae.</title>
        <authorList>
            <person name="Xia J."/>
        </authorList>
    </citation>
    <scope>NUCLEOTIDE SEQUENCE</scope>
    <source>
        <strain evidence="3">WB101</strain>
    </source>
</reference>
<feature type="signal peptide" evidence="1">
    <location>
        <begin position="1"/>
        <end position="21"/>
    </location>
</feature>
<dbReference type="InterPro" id="IPR010496">
    <property type="entry name" value="AL/BT2_dom"/>
</dbReference>
<keyword evidence="1" id="KW-0732">Signal</keyword>
<accession>A0ABS9KD09</accession>
<evidence type="ECO:0000313" key="3">
    <source>
        <dbReference type="EMBL" id="MCG2588723.1"/>
    </source>
</evidence>
<name>A0ABS9KD09_9BACT</name>
<sequence>MKYIITITALLMIIGACSSQSNEMTETEEQNTEQNSGEWIVLFDGSNTDHWRSYNSDSFPEVGWTVQDDMLVFEPPVNDGAEGGHNLITKDKYTNFHLQLDWRIEEGSNSGIFYGVLEQDGIDIYWSGPEYQILDPDVFEEMNEDTRKRVSGGLYDLVEPNPKNMNPIGEWNNAEIIVDGSTVIHRLNGETVVEIERWTPEWFEMIRNSKFANHNEFGNVREGHIGIQDHGGPVMIRNVQIKEL</sequence>
<dbReference type="Proteomes" id="UP001165366">
    <property type="component" value="Unassembled WGS sequence"/>
</dbReference>
<gene>
    <name evidence="3" type="ORF">L6773_09110</name>
</gene>
<dbReference type="Gene3D" id="2.60.120.560">
    <property type="entry name" value="Exo-inulinase, domain 1"/>
    <property type="match status" value="1"/>
</dbReference>
<protein>
    <submittedName>
        <fullName evidence="3">DUF1080 domain-containing protein</fullName>
    </submittedName>
</protein>
<evidence type="ECO:0000259" key="2">
    <source>
        <dbReference type="Pfam" id="PF06439"/>
    </source>
</evidence>
<evidence type="ECO:0000256" key="1">
    <source>
        <dbReference type="SAM" id="SignalP"/>
    </source>
</evidence>
<keyword evidence="4" id="KW-1185">Reference proteome</keyword>
<reference evidence="3" key="1">
    <citation type="submission" date="2022-01" db="EMBL/GenBank/DDBJ databases">
        <authorList>
            <person name="Wang Y."/>
        </authorList>
    </citation>
    <scope>NUCLEOTIDE SEQUENCE</scope>
    <source>
        <strain evidence="3">WB101</strain>
    </source>
</reference>
<evidence type="ECO:0000313" key="4">
    <source>
        <dbReference type="Proteomes" id="UP001165366"/>
    </source>
</evidence>
<comment type="caution">
    <text evidence="3">The sequence shown here is derived from an EMBL/GenBank/DDBJ whole genome shotgun (WGS) entry which is preliminary data.</text>
</comment>
<dbReference type="EMBL" id="JAKLWS010000009">
    <property type="protein sequence ID" value="MCG2588723.1"/>
    <property type="molecule type" value="Genomic_DNA"/>
</dbReference>